<organism evidence="1 2">
    <name type="scientific">Neophaeococcomyces mojaviensis</name>
    <dbReference type="NCBI Taxonomy" id="3383035"/>
    <lineage>
        <taxon>Eukaryota</taxon>
        <taxon>Fungi</taxon>
        <taxon>Dikarya</taxon>
        <taxon>Ascomycota</taxon>
        <taxon>Pezizomycotina</taxon>
        <taxon>Eurotiomycetes</taxon>
        <taxon>Chaetothyriomycetidae</taxon>
        <taxon>Chaetothyriales</taxon>
        <taxon>Chaetothyriales incertae sedis</taxon>
        <taxon>Neophaeococcomyces</taxon>
    </lineage>
</organism>
<evidence type="ECO:0000313" key="2">
    <source>
        <dbReference type="Proteomes" id="UP001172386"/>
    </source>
</evidence>
<comment type="caution">
    <text evidence="1">The sequence shown here is derived from an EMBL/GenBank/DDBJ whole genome shotgun (WGS) entry which is preliminary data.</text>
</comment>
<dbReference type="EMBL" id="JAPDRQ010000203">
    <property type="protein sequence ID" value="KAJ9652361.1"/>
    <property type="molecule type" value="Genomic_DNA"/>
</dbReference>
<accession>A0ACC2ZXA9</accession>
<reference evidence="1" key="1">
    <citation type="submission" date="2022-10" db="EMBL/GenBank/DDBJ databases">
        <title>Culturing micro-colonial fungi from biological soil crusts in the Mojave desert and describing Neophaeococcomyces mojavensis, and introducing the new genera and species Taxawa tesnikishii.</title>
        <authorList>
            <person name="Kurbessoian T."/>
            <person name="Stajich J.E."/>
        </authorList>
    </citation>
    <scope>NUCLEOTIDE SEQUENCE</scope>
    <source>
        <strain evidence="1">JES_112</strain>
    </source>
</reference>
<sequence length="142" mass="16187">MTIEKGNQVTLDVNQLTDKEVTVKWSQSFSDRSQQYYVIPIQKGGEDSMIFVQKSYLDSFKGKLSGNTFTVDDSFQYGQKDKSGAGRWLAYHDKSQKAYQWRFVESMISKLGNAGIELLKKLGLPVDLGPLKLLFGDYLHNY</sequence>
<proteinExistence type="predicted"/>
<dbReference type="Proteomes" id="UP001172386">
    <property type="component" value="Unassembled WGS sequence"/>
</dbReference>
<name>A0ACC2ZXA9_9EURO</name>
<protein>
    <submittedName>
        <fullName evidence="1">Uncharacterized protein</fullName>
    </submittedName>
</protein>
<keyword evidence="2" id="KW-1185">Reference proteome</keyword>
<evidence type="ECO:0000313" key="1">
    <source>
        <dbReference type="EMBL" id="KAJ9652361.1"/>
    </source>
</evidence>
<gene>
    <name evidence="1" type="ORF">H2198_008400</name>
</gene>